<dbReference type="CDD" id="cd13926">
    <property type="entry name" value="N-acetylmuramidase_GH108"/>
    <property type="match status" value="1"/>
</dbReference>
<dbReference type="InterPro" id="IPR023346">
    <property type="entry name" value="Lysozyme-like_dom_sf"/>
</dbReference>
<reference evidence="2 3" key="1">
    <citation type="submission" date="2019-11" db="EMBL/GenBank/DDBJ databases">
        <title>Whole-genome sequence of a Rhodoblastus acidophilus DSM 142.</title>
        <authorList>
            <person name="Kyndt J.A."/>
            <person name="Meyer T.E."/>
        </authorList>
    </citation>
    <scope>NUCLEOTIDE SEQUENCE [LARGE SCALE GENOMIC DNA]</scope>
    <source>
        <strain evidence="2 3">DSM 142</strain>
    </source>
</reference>
<dbReference type="Gene3D" id="1.20.141.10">
    <property type="entry name" value="Chitosanase, subunit A, domain 1"/>
    <property type="match status" value="1"/>
</dbReference>
<dbReference type="Pfam" id="PF05838">
    <property type="entry name" value="Glyco_hydro_108"/>
    <property type="match status" value="1"/>
</dbReference>
<evidence type="ECO:0000313" key="2">
    <source>
        <dbReference type="EMBL" id="MTV33056.1"/>
    </source>
</evidence>
<dbReference type="Proteomes" id="UP000439113">
    <property type="component" value="Unassembled WGS sequence"/>
</dbReference>
<feature type="domain" description="TtsA-like Glycoside hydrolase family 108" evidence="1">
    <location>
        <begin position="11"/>
        <end position="93"/>
    </location>
</feature>
<evidence type="ECO:0000313" key="3">
    <source>
        <dbReference type="Proteomes" id="UP000439113"/>
    </source>
</evidence>
<accession>A0A6N8DTA9</accession>
<protein>
    <recommendedName>
        <fullName evidence="1">TtsA-like Glycoside hydrolase family 108 domain-containing protein</fullName>
    </recommendedName>
</protein>
<dbReference type="RefSeq" id="WP_155447736.1">
    <property type="nucleotide sequence ID" value="NZ_JAOQNR010000024.1"/>
</dbReference>
<dbReference type="InterPro" id="IPR008565">
    <property type="entry name" value="TtsA-like_GH18_dom"/>
</dbReference>
<dbReference type="SUPFAM" id="SSF53955">
    <property type="entry name" value="Lysozyme-like"/>
    <property type="match status" value="1"/>
</dbReference>
<comment type="caution">
    <text evidence="2">The sequence shown here is derived from an EMBL/GenBank/DDBJ whole genome shotgun (WGS) entry which is preliminary data.</text>
</comment>
<name>A0A6N8DTA9_RHOAC</name>
<dbReference type="OrthoDB" id="9815229at2"/>
<gene>
    <name evidence="2" type="ORF">GJ654_18915</name>
</gene>
<organism evidence="2 3">
    <name type="scientific">Rhodoblastus acidophilus</name>
    <name type="common">Rhodopseudomonas acidophila</name>
    <dbReference type="NCBI Taxonomy" id="1074"/>
    <lineage>
        <taxon>Bacteria</taxon>
        <taxon>Pseudomonadati</taxon>
        <taxon>Pseudomonadota</taxon>
        <taxon>Alphaproteobacteria</taxon>
        <taxon>Hyphomicrobiales</taxon>
        <taxon>Rhodoblastaceae</taxon>
        <taxon>Rhodoblastus</taxon>
    </lineage>
</organism>
<dbReference type="EMBL" id="WNKS01000025">
    <property type="protein sequence ID" value="MTV33056.1"/>
    <property type="molecule type" value="Genomic_DNA"/>
</dbReference>
<proteinExistence type="predicted"/>
<sequence length="155" mass="17033">MAKDNFKTALAFTLAYEGGWSNHPADPGHATMCGVTLTTYRLYHPGATATQLRNAPMAHFEAIYRKGYWDKIGADALPAGVDALAFDIAVNMGPGRVLPWLAKTAALKPTERIKALHGLRMGFWRRLRTWATFGKGWSRRETACLALALKMAGVK</sequence>
<dbReference type="AlphaFoldDB" id="A0A6N8DTA9"/>
<evidence type="ECO:0000259" key="1">
    <source>
        <dbReference type="Pfam" id="PF05838"/>
    </source>
</evidence>